<dbReference type="SUPFAM" id="SSF57701">
    <property type="entry name" value="Zn2/Cys6 DNA-binding domain"/>
    <property type="match status" value="1"/>
</dbReference>
<dbReference type="GO" id="GO:0003677">
    <property type="term" value="F:DNA binding"/>
    <property type="evidence" value="ECO:0007669"/>
    <property type="project" value="InterPro"/>
</dbReference>
<gene>
    <name evidence="5" type="ORF">G7Z17_g8028</name>
</gene>
<dbReference type="InterPro" id="IPR036864">
    <property type="entry name" value="Zn2-C6_fun-type_DNA-bd_sf"/>
</dbReference>
<dbReference type="PANTHER" id="PTHR47431:SF2">
    <property type="entry name" value="ZN(II)2CYS6 TRANSCRIPTION FACTOR (EUROFUNG)"/>
    <property type="match status" value="1"/>
</dbReference>
<dbReference type="InterPro" id="IPR001138">
    <property type="entry name" value="Zn2Cys6_DnaBD"/>
</dbReference>
<feature type="compositionally biased region" description="Polar residues" evidence="3">
    <location>
        <begin position="1"/>
        <end position="11"/>
    </location>
</feature>
<keyword evidence="6" id="KW-1185">Reference proteome</keyword>
<name>A0A9P5LDL5_9HYPO</name>
<evidence type="ECO:0000256" key="1">
    <source>
        <dbReference type="ARBA" id="ARBA00022723"/>
    </source>
</evidence>
<feature type="domain" description="Zn(2)-C6 fungal-type" evidence="4">
    <location>
        <begin position="34"/>
        <end position="64"/>
    </location>
</feature>
<dbReference type="InterPro" id="IPR007219">
    <property type="entry name" value="XnlR_reg_dom"/>
</dbReference>
<evidence type="ECO:0000259" key="4">
    <source>
        <dbReference type="PROSITE" id="PS50048"/>
    </source>
</evidence>
<dbReference type="GO" id="GO:0008270">
    <property type="term" value="F:zinc ion binding"/>
    <property type="evidence" value="ECO:0007669"/>
    <property type="project" value="InterPro"/>
</dbReference>
<keyword evidence="2" id="KW-0539">Nucleus</keyword>
<feature type="region of interest" description="Disordered" evidence="3">
    <location>
        <begin position="80"/>
        <end position="164"/>
    </location>
</feature>
<dbReference type="Gene3D" id="4.10.240.10">
    <property type="entry name" value="Zn(2)-C6 fungal-type DNA-binding domain"/>
    <property type="match status" value="1"/>
</dbReference>
<protein>
    <recommendedName>
        <fullName evidence="4">Zn(2)-C6 fungal-type domain-containing protein</fullName>
    </recommendedName>
</protein>
<dbReference type="PROSITE" id="PS50048">
    <property type="entry name" value="ZN2_CY6_FUNGAL_2"/>
    <property type="match status" value="1"/>
</dbReference>
<feature type="compositionally biased region" description="Basic and acidic residues" evidence="3">
    <location>
        <begin position="141"/>
        <end position="151"/>
    </location>
</feature>
<comment type="caution">
    <text evidence="5">The sequence shown here is derived from an EMBL/GenBank/DDBJ whole genome shotgun (WGS) entry which is preliminary data.</text>
</comment>
<dbReference type="GO" id="GO:0000981">
    <property type="term" value="F:DNA-binding transcription factor activity, RNA polymerase II-specific"/>
    <property type="evidence" value="ECO:0007669"/>
    <property type="project" value="InterPro"/>
</dbReference>
<dbReference type="Pfam" id="PF00172">
    <property type="entry name" value="Zn_clus"/>
    <property type="match status" value="1"/>
</dbReference>
<dbReference type="GO" id="GO:0006351">
    <property type="term" value="P:DNA-templated transcription"/>
    <property type="evidence" value="ECO:0007669"/>
    <property type="project" value="InterPro"/>
</dbReference>
<accession>A0A9P5LDL5</accession>
<dbReference type="OrthoDB" id="10067394at2759"/>
<evidence type="ECO:0000313" key="5">
    <source>
        <dbReference type="EMBL" id="KAF7547016.1"/>
    </source>
</evidence>
<feature type="region of interest" description="Disordered" evidence="3">
    <location>
        <begin position="1"/>
        <end position="32"/>
    </location>
</feature>
<evidence type="ECO:0000256" key="2">
    <source>
        <dbReference type="ARBA" id="ARBA00023242"/>
    </source>
</evidence>
<dbReference type="AlphaFoldDB" id="A0A9P5LDL5"/>
<evidence type="ECO:0000256" key="3">
    <source>
        <dbReference type="SAM" id="MobiDB-lite"/>
    </source>
</evidence>
<dbReference type="CDD" id="cd00067">
    <property type="entry name" value="GAL4"/>
    <property type="match status" value="1"/>
</dbReference>
<dbReference type="EMBL" id="JAANBB010000191">
    <property type="protein sequence ID" value="KAF7547016.1"/>
    <property type="molecule type" value="Genomic_DNA"/>
</dbReference>
<dbReference type="Proteomes" id="UP000722485">
    <property type="component" value="Unassembled WGS sequence"/>
</dbReference>
<dbReference type="PROSITE" id="PS00463">
    <property type="entry name" value="ZN2_CY6_FUNGAL_1"/>
    <property type="match status" value="1"/>
</dbReference>
<dbReference type="CDD" id="cd12148">
    <property type="entry name" value="fungal_TF_MHR"/>
    <property type="match status" value="1"/>
</dbReference>
<feature type="compositionally biased region" description="Polar residues" evidence="3">
    <location>
        <begin position="155"/>
        <end position="164"/>
    </location>
</feature>
<reference evidence="5" key="1">
    <citation type="submission" date="2020-03" db="EMBL/GenBank/DDBJ databases">
        <title>Draft Genome Sequence of Cylindrodendrum hubeiense.</title>
        <authorList>
            <person name="Buettner E."/>
            <person name="Kellner H."/>
        </authorList>
    </citation>
    <scope>NUCLEOTIDE SEQUENCE</scope>
    <source>
        <strain evidence="5">IHI 201604</strain>
    </source>
</reference>
<sequence length="627" mass="68650">MPSPTASNSHTGDIGSASPPNRSNDGLDRPAPLACTECRRKHVKCDASVPICLRCTASGSQCHYLPSRRGLKRRADNFHRDQAVRPGPGPSPGPQLVHPNNPSLDLHPQVSWGHDEEPHANHSAASRLSIGSRDQVPDFQHALDDDSHGDDAQDYSAQASQSEQANIIPTVEASPLELSIEDDDALINLFYANFHTAHPLLVPRSLYTTVPYPSYLKLVVHFIGGHFSSMASSDELRSATGKALAEVGKESHRTFHLVQAFLLFSIALHARNEIKESVSILAQAVSLALDIGMNKESFSRAHGRQSAIEEESLRRTWWELYVTDGFMAALQRKTGFRCHGAGSDVGLPCDESLYVEGAFLMDPPSLAQFDARIYMDEELHFSSFCYRIEAIRILARSLGIAGTHEVHEDQVQAIDNALAAWPHHLGQGSTEATNSLGDVDEMLFQAQMLIQYTIISLHFPRSDLVDTIPAASDIIRQRHVLPVSSRTMHGVKAIEASKQLGNLAALRVPVQKHTPFFICGVVFSVIVQLSACSLRPASLQEQCQDRISLIIGVLKTLSPTWALAQVTLRKIKRMALDALSVKVTRQNESPRDSGIDGSTPGAELQLEDLPWLDLLSWGPGTGTQMLA</sequence>
<organism evidence="5 6">
    <name type="scientific">Cylindrodendrum hubeiense</name>
    <dbReference type="NCBI Taxonomy" id="595255"/>
    <lineage>
        <taxon>Eukaryota</taxon>
        <taxon>Fungi</taxon>
        <taxon>Dikarya</taxon>
        <taxon>Ascomycota</taxon>
        <taxon>Pezizomycotina</taxon>
        <taxon>Sordariomycetes</taxon>
        <taxon>Hypocreomycetidae</taxon>
        <taxon>Hypocreales</taxon>
        <taxon>Nectriaceae</taxon>
        <taxon>Cylindrodendrum</taxon>
    </lineage>
</organism>
<dbReference type="PANTHER" id="PTHR47431">
    <property type="entry name" value="ZN(II)2CYS6 TRANSCRIPTION FACTOR (EUROFUNG)-RELATED"/>
    <property type="match status" value="1"/>
</dbReference>
<dbReference type="SMART" id="SM00066">
    <property type="entry name" value="GAL4"/>
    <property type="match status" value="1"/>
</dbReference>
<evidence type="ECO:0000313" key="6">
    <source>
        <dbReference type="Proteomes" id="UP000722485"/>
    </source>
</evidence>
<dbReference type="Pfam" id="PF04082">
    <property type="entry name" value="Fungal_trans"/>
    <property type="match status" value="1"/>
</dbReference>
<proteinExistence type="predicted"/>
<keyword evidence="1" id="KW-0479">Metal-binding</keyword>